<accession>A0ABU1X4F9</accession>
<dbReference type="Gene3D" id="1.10.357.10">
    <property type="entry name" value="Tetracycline Repressor, domain 2"/>
    <property type="match status" value="1"/>
</dbReference>
<keyword evidence="3 5" id="KW-0238">DNA-binding</keyword>
<keyword evidence="4" id="KW-0804">Transcription</keyword>
<dbReference type="PRINTS" id="PR00455">
    <property type="entry name" value="HTHTETR"/>
</dbReference>
<reference evidence="7 8" key="1">
    <citation type="submission" date="2023-07" db="EMBL/GenBank/DDBJ databases">
        <title>Sorghum-associated microbial communities from plants grown in Nebraska, USA.</title>
        <authorList>
            <person name="Schachtman D."/>
        </authorList>
    </citation>
    <scope>NUCLEOTIDE SEQUENCE [LARGE SCALE GENOMIC DNA]</scope>
    <source>
        <strain evidence="7 8">4256</strain>
    </source>
</reference>
<evidence type="ECO:0000256" key="5">
    <source>
        <dbReference type="PROSITE-ProRule" id="PRU00335"/>
    </source>
</evidence>
<feature type="DNA-binding region" description="H-T-H motif" evidence="5">
    <location>
        <begin position="49"/>
        <end position="68"/>
    </location>
</feature>
<keyword evidence="1" id="KW-0678">Repressor</keyword>
<evidence type="ECO:0000256" key="4">
    <source>
        <dbReference type="ARBA" id="ARBA00023163"/>
    </source>
</evidence>
<dbReference type="InterPro" id="IPR036271">
    <property type="entry name" value="Tet_transcr_reg_TetR-rel_C_sf"/>
</dbReference>
<dbReference type="Proteomes" id="UP001267638">
    <property type="component" value="Unassembled WGS sequence"/>
</dbReference>
<dbReference type="Pfam" id="PF17932">
    <property type="entry name" value="TetR_C_24"/>
    <property type="match status" value="1"/>
</dbReference>
<evidence type="ECO:0000256" key="3">
    <source>
        <dbReference type="ARBA" id="ARBA00023125"/>
    </source>
</evidence>
<keyword evidence="2" id="KW-0805">Transcription regulation</keyword>
<gene>
    <name evidence="7" type="ORF">J2W40_003327</name>
</gene>
<dbReference type="Pfam" id="PF00440">
    <property type="entry name" value="TetR_N"/>
    <property type="match status" value="1"/>
</dbReference>
<evidence type="ECO:0000259" key="6">
    <source>
        <dbReference type="PROSITE" id="PS50977"/>
    </source>
</evidence>
<evidence type="ECO:0000256" key="1">
    <source>
        <dbReference type="ARBA" id="ARBA00022491"/>
    </source>
</evidence>
<proteinExistence type="predicted"/>
<dbReference type="PROSITE" id="PS50977">
    <property type="entry name" value="HTH_TETR_2"/>
    <property type="match status" value="1"/>
</dbReference>
<protein>
    <submittedName>
        <fullName evidence="7">AcrR family transcriptional regulator</fullName>
    </submittedName>
</protein>
<organism evidence="7 8">
    <name type="scientific">Sphingobium xenophagum</name>
    <dbReference type="NCBI Taxonomy" id="121428"/>
    <lineage>
        <taxon>Bacteria</taxon>
        <taxon>Pseudomonadati</taxon>
        <taxon>Pseudomonadota</taxon>
        <taxon>Alphaproteobacteria</taxon>
        <taxon>Sphingomonadales</taxon>
        <taxon>Sphingomonadaceae</taxon>
        <taxon>Sphingobium</taxon>
    </lineage>
</organism>
<dbReference type="SUPFAM" id="SSF46689">
    <property type="entry name" value="Homeodomain-like"/>
    <property type="match status" value="1"/>
</dbReference>
<dbReference type="RefSeq" id="WP_310226825.1">
    <property type="nucleotide sequence ID" value="NZ_JAVDWV010000016.1"/>
</dbReference>
<dbReference type="InterPro" id="IPR041490">
    <property type="entry name" value="KstR2_TetR_C"/>
</dbReference>
<dbReference type="InterPro" id="IPR001647">
    <property type="entry name" value="HTH_TetR"/>
</dbReference>
<sequence length="215" mass="23692">MTAAVAKAKPKAKSKGLEVPILKKSDATRQRVLDVTSDLFRRNGYQATSMRDIAAAVGMKSGSLYYYYDSKEALLAAILNDTIDAHLAILKEAVDNLPANSTVRQKLDKAFQASVKIISDSGDMAVASAQTLSFLQEPEYSEQVRHRQAYNQFWRDLIEEGKRTGEIRKDLPDAVASMAIVGALTFVAEWFESDRSTTDEVGALFSSLFIDGMRA</sequence>
<keyword evidence="8" id="KW-1185">Reference proteome</keyword>
<dbReference type="SUPFAM" id="SSF48498">
    <property type="entry name" value="Tetracyclin repressor-like, C-terminal domain"/>
    <property type="match status" value="1"/>
</dbReference>
<dbReference type="InterPro" id="IPR050109">
    <property type="entry name" value="HTH-type_TetR-like_transc_reg"/>
</dbReference>
<dbReference type="InterPro" id="IPR009057">
    <property type="entry name" value="Homeodomain-like_sf"/>
</dbReference>
<dbReference type="EMBL" id="JAVDWV010000016">
    <property type="protein sequence ID" value="MDR7156483.1"/>
    <property type="molecule type" value="Genomic_DNA"/>
</dbReference>
<name>A0ABU1X4F9_SPHXE</name>
<evidence type="ECO:0000313" key="8">
    <source>
        <dbReference type="Proteomes" id="UP001267638"/>
    </source>
</evidence>
<dbReference type="Gene3D" id="1.10.10.60">
    <property type="entry name" value="Homeodomain-like"/>
    <property type="match status" value="1"/>
</dbReference>
<feature type="domain" description="HTH tetR-type" evidence="6">
    <location>
        <begin position="26"/>
        <end position="86"/>
    </location>
</feature>
<dbReference type="PANTHER" id="PTHR30055:SF175">
    <property type="entry name" value="HTH-TYPE TRANSCRIPTIONAL REPRESSOR KSTR2"/>
    <property type="match status" value="1"/>
</dbReference>
<evidence type="ECO:0000313" key="7">
    <source>
        <dbReference type="EMBL" id="MDR7156483.1"/>
    </source>
</evidence>
<dbReference type="PANTHER" id="PTHR30055">
    <property type="entry name" value="HTH-TYPE TRANSCRIPTIONAL REGULATOR RUTR"/>
    <property type="match status" value="1"/>
</dbReference>
<comment type="caution">
    <text evidence="7">The sequence shown here is derived from an EMBL/GenBank/DDBJ whole genome shotgun (WGS) entry which is preliminary data.</text>
</comment>
<evidence type="ECO:0000256" key="2">
    <source>
        <dbReference type="ARBA" id="ARBA00023015"/>
    </source>
</evidence>